<protein>
    <submittedName>
        <fullName evidence="2">Uncharacterized protein</fullName>
    </submittedName>
</protein>
<reference evidence="3" key="1">
    <citation type="journal article" date="2019" name="Int. J. Syst. Evol. Microbiol.">
        <title>The Global Catalogue of Microorganisms (GCM) 10K type strain sequencing project: providing services to taxonomists for standard genome sequencing and annotation.</title>
        <authorList>
            <consortium name="The Broad Institute Genomics Platform"/>
            <consortium name="The Broad Institute Genome Sequencing Center for Infectious Disease"/>
            <person name="Wu L."/>
            <person name="Ma J."/>
        </authorList>
    </citation>
    <scope>NUCLEOTIDE SEQUENCE [LARGE SCALE GENOMIC DNA]</scope>
    <source>
        <strain evidence="3">JCM 3272</strain>
    </source>
</reference>
<sequence length="64" mass="6949">MPIDRPPATPQTVAPRPADEAMATPPSCWVFSATQPFQGIRVNNATITDPTYAGIMVQTDYSVR</sequence>
<gene>
    <name evidence="2" type="ORF">GCM10010170_031390</name>
</gene>
<feature type="region of interest" description="Disordered" evidence="1">
    <location>
        <begin position="1"/>
        <end position="24"/>
    </location>
</feature>
<evidence type="ECO:0000256" key="1">
    <source>
        <dbReference type="SAM" id="MobiDB-lite"/>
    </source>
</evidence>
<name>A0ABP5T4D9_9ACTN</name>
<organism evidence="2 3">
    <name type="scientific">Dactylosporangium salmoneum</name>
    <dbReference type="NCBI Taxonomy" id="53361"/>
    <lineage>
        <taxon>Bacteria</taxon>
        <taxon>Bacillati</taxon>
        <taxon>Actinomycetota</taxon>
        <taxon>Actinomycetes</taxon>
        <taxon>Micromonosporales</taxon>
        <taxon>Micromonosporaceae</taxon>
        <taxon>Dactylosporangium</taxon>
    </lineage>
</organism>
<evidence type="ECO:0000313" key="3">
    <source>
        <dbReference type="Proteomes" id="UP001501444"/>
    </source>
</evidence>
<comment type="caution">
    <text evidence="2">The sequence shown here is derived from an EMBL/GenBank/DDBJ whole genome shotgun (WGS) entry which is preliminary data.</text>
</comment>
<evidence type="ECO:0000313" key="2">
    <source>
        <dbReference type="EMBL" id="GAA2345290.1"/>
    </source>
</evidence>
<dbReference type="Proteomes" id="UP001501444">
    <property type="component" value="Unassembled WGS sequence"/>
</dbReference>
<keyword evidence="3" id="KW-1185">Reference proteome</keyword>
<dbReference type="EMBL" id="BAAARV010000024">
    <property type="protein sequence ID" value="GAA2345290.1"/>
    <property type="molecule type" value="Genomic_DNA"/>
</dbReference>
<proteinExistence type="predicted"/>
<accession>A0ABP5T4D9</accession>